<comment type="caution">
    <text evidence="5">The sequence shown here is derived from an EMBL/GenBank/DDBJ whole genome shotgun (WGS) entry which is preliminary data.</text>
</comment>
<gene>
    <name evidence="5" type="ORF">PCOR1329_LOCUS59665</name>
</gene>
<dbReference type="Proteomes" id="UP001189429">
    <property type="component" value="Unassembled WGS sequence"/>
</dbReference>
<name>A0ABN9VNE3_9DINO</name>
<dbReference type="PANTHER" id="PTHR24171">
    <property type="entry name" value="ANKYRIN REPEAT DOMAIN-CONTAINING PROTEIN 39-RELATED"/>
    <property type="match status" value="1"/>
</dbReference>
<evidence type="ECO:0000256" key="1">
    <source>
        <dbReference type="ARBA" id="ARBA00022737"/>
    </source>
</evidence>
<evidence type="ECO:0000256" key="4">
    <source>
        <dbReference type="SAM" id="MobiDB-lite"/>
    </source>
</evidence>
<feature type="region of interest" description="Disordered" evidence="4">
    <location>
        <begin position="196"/>
        <end position="216"/>
    </location>
</feature>
<evidence type="ECO:0000256" key="2">
    <source>
        <dbReference type="ARBA" id="ARBA00023043"/>
    </source>
</evidence>
<feature type="non-terminal residue" evidence="5">
    <location>
        <position position="1"/>
    </location>
</feature>
<dbReference type="EMBL" id="CAUYUJ010017447">
    <property type="protein sequence ID" value="CAK0874878.1"/>
    <property type="molecule type" value="Genomic_DNA"/>
</dbReference>
<proteinExistence type="predicted"/>
<feature type="repeat" description="ANK" evidence="3">
    <location>
        <begin position="363"/>
        <end position="395"/>
    </location>
</feature>
<sequence length="539" mass="54415">SSTALSRGVARRARGAMGGAWLGAAAYVAQVGNASLVVQLRELGLRLRGEDPEGLSRSNRQGWHSGFLEARPDAALAALRAELEAPLLAFAAGRGRPASHPAAPELALRVHIASLWANVLDTTGGLVAHRHAQVNSTGEDVAEVSGVFYASAGSGGLLRFPEEPGDAAGGDGQVFEPQPGVAVLFRADALHEVLPAAPPPAAGAAPRGPGSSTVGGREPRISFSFNVVTRPLVSALDRAAARGDVRELERLARPTADVSGAGGFTALHHAAEAGHAPAAELLLSRRAAEPRAWTPGGRQAVHLAVAAGSVPVVELLLESDPAACAARGASGTTPAHIAAANGDVALLRKLRAAGADLRSRSDEGQEPLHAAVRNGHLPVVSLLLSEGADANLQDEGGLRPLHEAARGGLGRAAELLLAARADPLGGDAGGRPALFWAAHGGHAALLGLLSRGPRALPDALRSPAALAGKGGAAAGSRGEAVADYLAAAMVGEGGDLRSDPDDLAPMSAIPTGVARRRNPSLGLPGLDSCSFAMPPSDRG</sequence>
<evidence type="ECO:0000313" key="5">
    <source>
        <dbReference type="EMBL" id="CAK0874878.1"/>
    </source>
</evidence>
<feature type="non-terminal residue" evidence="5">
    <location>
        <position position="539"/>
    </location>
</feature>
<dbReference type="PRINTS" id="PR01415">
    <property type="entry name" value="ANKYRIN"/>
</dbReference>
<feature type="repeat" description="ANK" evidence="3">
    <location>
        <begin position="330"/>
        <end position="362"/>
    </location>
</feature>
<feature type="region of interest" description="Disordered" evidence="4">
    <location>
        <begin position="509"/>
        <end position="539"/>
    </location>
</feature>
<dbReference type="SUPFAM" id="SSF48403">
    <property type="entry name" value="Ankyrin repeat"/>
    <property type="match status" value="1"/>
</dbReference>
<feature type="repeat" description="ANK" evidence="3">
    <location>
        <begin position="296"/>
        <end position="318"/>
    </location>
</feature>
<keyword evidence="6" id="KW-1185">Reference proteome</keyword>
<reference evidence="5" key="1">
    <citation type="submission" date="2023-10" db="EMBL/GenBank/DDBJ databases">
        <authorList>
            <person name="Chen Y."/>
            <person name="Shah S."/>
            <person name="Dougan E. K."/>
            <person name="Thang M."/>
            <person name="Chan C."/>
        </authorList>
    </citation>
    <scope>NUCLEOTIDE SEQUENCE [LARGE SCALE GENOMIC DNA]</scope>
</reference>
<keyword evidence="2 3" id="KW-0040">ANK repeat</keyword>
<keyword evidence="1" id="KW-0677">Repeat</keyword>
<evidence type="ECO:0000313" key="6">
    <source>
        <dbReference type="Proteomes" id="UP001189429"/>
    </source>
</evidence>
<dbReference type="InterPro" id="IPR002110">
    <property type="entry name" value="Ankyrin_rpt"/>
</dbReference>
<dbReference type="PANTHER" id="PTHR24171:SF9">
    <property type="entry name" value="ANKYRIN REPEAT DOMAIN-CONTAINING PROTEIN 39"/>
    <property type="match status" value="1"/>
</dbReference>
<dbReference type="PROSITE" id="PS50297">
    <property type="entry name" value="ANK_REP_REGION"/>
    <property type="match status" value="4"/>
</dbReference>
<organism evidence="5 6">
    <name type="scientific">Prorocentrum cordatum</name>
    <dbReference type="NCBI Taxonomy" id="2364126"/>
    <lineage>
        <taxon>Eukaryota</taxon>
        <taxon>Sar</taxon>
        <taxon>Alveolata</taxon>
        <taxon>Dinophyceae</taxon>
        <taxon>Prorocentrales</taxon>
        <taxon>Prorocentraceae</taxon>
        <taxon>Prorocentrum</taxon>
    </lineage>
</organism>
<dbReference type="SMART" id="SM00248">
    <property type="entry name" value="ANK"/>
    <property type="match status" value="6"/>
</dbReference>
<accession>A0ABN9VNE3</accession>
<dbReference type="Gene3D" id="2.60.120.620">
    <property type="entry name" value="q2cbj1_9rhob like domain"/>
    <property type="match status" value="1"/>
</dbReference>
<dbReference type="Pfam" id="PF12796">
    <property type="entry name" value="Ank_2"/>
    <property type="match status" value="2"/>
</dbReference>
<protein>
    <recommendedName>
        <fullName evidence="7">Fe2OG dioxygenase domain-containing protein</fullName>
    </recommendedName>
</protein>
<evidence type="ECO:0000256" key="3">
    <source>
        <dbReference type="PROSITE-ProRule" id="PRU00023"/>
    </source>
</evidence>
<evidence type="ECO:0008006" key="7">
    <source>
        <dbReference type="Google" id="ProtNLM"/>
    </source>
</evidence>
<feature type="repeat" description="ANK" evidence="3">
    <location>
        <begin position="262"/>
        <end position="287"/>
    </location>
</feature>
<dbReference type="PROSITE" id="PS50088">
    <property type="entry name" value="ANK_REPEAT"/>
    <property type="match status" value="4"/>
</dbReference>
<dbReference type="Gene3D" id="1.25.40.20">
    <property type="entry name" value="Ankyrin repeat-containing domain"/>
    <property type="match status" value="3"/>
</dbReference>
<dbReference type="InterPro" id="IPR036770">
    <property type="entry name" value="Ankyrin_rpt-contain_sf"/>
</dbReference>